<gene>
    <name evidence="2" type="ORF">MONAX_5E043447</name>
</gene>
<evidence type="ECO:0000313" key="3">
    <source>
        <dbReference type="Proteomes" id="UP000335636"/>
    </source>
</evidence>
<feature type="non-terminal residue" evidence="2">
    <location>
        <position position="1"/>
    </location>
</feature>
<dbReference type="SMART" id="SM00409">
    <property type="entry name" value="IG"/>
    <property type="match status" value="1"/>
</dbReference>
<reference evidence="2" key="1">
    <citation type="submission" date="2019-04" db="EMBL/GenBank/DDBJ databases">
        <authorList>
            <person name="Alioto T."/>
            <person name="Alioto T."/>
        </authorList>
    </citation>
    <scope>NUCLEOTIDE SEQUENCE [LARGE SCALE GENOMIC DNA]</scope>
</reference>
<dbReference type="AlphaFoldDB" id="A0A5E4DBL1"/>
<dbReference type="InterPro" id="IPR007110">
    <property type="entry name" value="Ig-like_dom"/>
</dbReference>
<protein>
    <recommendedName>
        <fullName evidence="1">Ig-like domain-containing protein</fullName>
    </recommendedName>
</protein>
<sequence>STYQAVVTQETSLTTTSGGTVTLTCDSSTGSVTTSNYANWVQQKPHQVAHDIIGNISYRVPGVPARFSGSLLGDKTALIITGVQIEDEAMYYCALGFSNYIHSDTCRWGSET</sequence>
<dbReference type="InterPro" id="IPR013783">
    <property type="entry name" value="Ig-like_fold"/>
</dbReference>
<feature type="domain" description="Ig-like" evidence="1">
    <location>
        <begin position="4"/>
        <end position="93"/>
    </location>
</feature>
<dbReference type="SMART" id="SM00406">
    <property type="entry name" value="IGv"/>
    <property type="match status" value="1"/>
</dbReference>
<dbReference type="InterPro" id="IPR013106">
    <property type="entry name" value="Ig_V-set"/>
</dbReference>
<evidence type="ECO:0000313" key="2">
    <source>
        <dbReference type="EMBL" id="VTJ90179.1"/>
    </source>
</evidence>
<dbReference type="PROSITE" id="PS50835">
    <property type="entry name" value="IG_LIKE"/>
    <property type="match status" value="1"/>
</dbReference>
<dbReference type="Proteomes" id="UP000335636">
    <property type="component" value="Unassembled WGS sequence"/>
</dbReference>
<dbReference type="PANTHER" id="PTHR23267">
    <property type="entry name" value="IMMUNOGLOBULIN LIGHT CHAIN"/>
    <property type="match status" value="1"/>
</dbReference>
<dbReference type="InterPro" id="IPR050150">
    <property type="entry name" value="IgV_Light_Chain"/>
</dbReference>
<dbReference type="SUPFAM" id="SSF48726">
    <property type="entry name" value="Immunoglobulin"/>
    <property type="match status" value="1"/>
</dbReference>
<comment type="caution">
    <text evidence="2">The sequence shown here is derived from an EMBL/GenBank/DDBJ whole genome shotgun (WGS) entry which is preliminary data.</text>
</comment>
<organism evidence="2 3">
    <name type="scientific">Marmota monax</name>
    <name type="common">Woodchuck</name>
    <dbReference type="NCBI Taxonomy" id="9995"/>
    <lineage>
        <taxon>Eukaryota</taxon>
        <taxon>Metazoa</taxon>
        <taxon>Chordata</taxon>
        <taxon>Craniata</taxon>
        <taxon>Vertebrata</taxon>
        <taxon>Euteleostomi</taxon>
        <taxon>Mammalia</taxon>
        <taxon>Eutheria</taxon>
        <taxon>Euarchontoglires</taxon>
        <taxon>Glires</taxon>
        <taxon>Rodentia</taxon>
        <taxon>Sciuromorpha</taxon>
        <taxon>Sciuridae</taxon>
        <taxon>Xerinae</taxon>
        <taxon>Marmotini</taxon>
        <taxon>Marmota</taxon>
    </lineage>
</organism>
<accession>A0A5E4DBL1</accession>
<name>A0A5E4DBL1_MARMO</name>
<dbReference type="Pfam" id="PF07686">
    <property type="entry name" value="V-set"/>
    <property type="match status" value="1"/>
</dbReference>
<dbReference type="EMBL" id="CABDUW010004199">
    <property type="protein sequence ID" value="VTJ90179.1"/>
    <property type="molecule type" value="Genomic_DNA"/>
</dbReference>
<dbReference type="InterPro" id="IPR003599">
    <property type="entry name" value="Ig_sub"/>
</dbReference>
<dbReference type="Gene3D" id="2.60.40.10">
    <property type="entry name" value="Immunoglobulins"/>
    <property type="match status" value="1"/>
</dbReference>
<evidence type="ECO:0000259" key="1">
    <source>
        <dbReference type="PROSITE" id="PS50835"/>
    </source>
</evidence>
<keyword evidence="3" id="KW-1185">Reference proteome</keyword>
<proteinExistence type="predicted"/>
<dbReference type="InterPro" id="IPR036179">
    <property type="entry name" value="Ig-like_dom_sf"/>
</dbReference>